<reference evidence="1 2" key="1">
    <citation type="submission" date="2024-03" db="EMBL/GenBank/DDBJ databases">
        <title>Aureococcus anophagefferens CCMP1851 and Kratosvirus quantuckense: Draft genome of a second virus-susceptible host strain in the model system.</title>
        <authorList>
            <person name="Chase E."/>
            <person name="Truchon A.R."/>
            <person name="Schepens W."/>
            <person name="Wilhelm S.W."/>
        </authorList>
    </citation>
    <scope>NUCLEOTIDE SEQUENCE [LARGE SCALE GENOMIC DNA]</scope>
    <source>
        <strain evidence="1 2">CCMP1851</strain>
    </source>
</reference>
<evidence type="ECO:0000313" key="2">
    <source>
        <dbReference type="Proteomes" id="UP001363151"/>
    </source>
</evidence>
<dbReference type="InterPro" id="IPR016024">
    <property type="entry name" value="ARM-type_fold"/>
</dbReference>
<dbReference type="EMBL" id="JBBJCI010000206">
    <property type="protein sequence ID" value="KAK7241083.1"/>
    <property type="molecule type" value="Genomic_DNA"/>
</dbReference>
<dbReference type="Proteomes" id="UP001363151">
    <property type="component" value="Unassembled WGS sequence"/>
</dbReference>
<protein>
    <submittedName>
        <fullName evidence="1">Uncharacterized protein</fullName>
    </submittedName>
</protein>
<keyword evidence="2" id="KW-1185">Reference proteome</keyword>
<organism evidence="1 2">
    <name type="scientific">Aureococcus anophagefferens</name>
    <name type="common">Harmful bloom alga</name>
    <dbReference type="NCBI Taxonomy" id="44056"/>
    <lineage>
        <taxon>Eukaryota</taxon>
        <taxon>Sar</taxon>
        <taxon>Stramenopiles</taxon>
        <taxon>Ochrophyta</taxon>
        <taxon>Pelagophyceae</taxon>
        <taxon>Pelagomonadales</taxon>
        <taxon>Pelagomonadaceae</taxon>
        <taxon>Aureococcus</taxon>
    </lineage>
</organism>
<name>A0ABR1FXU1_AURAN</name>
<evidence type="ECO:0000313" key="1">
    <source>
        <dbReference type="EMBL" id="KAK7241083.1"/>
    </source>
</evidence>
<comment type="caution">
    <text evidence="1">The sequence shown here is derived from an EMBL/GenBank/DDBJ whole genome shotgun (WGS) entry which is preliminary data.</text>
</comment>
<sequence length="422" mass="46864">MLSRLLPSRDQVQIRMMGTKVLVNKMHGSMNPNGREMIIDGCDSITRRVKWQLLRESHIKILHETSAIELLLDILKLWMEDIPVALCAVRATGRIVKTGKEADRVLELGGLLLAEQCKNLHPDDPDMGKAAKDLMRTLTLRSGSLAQKEIRVCRFCAMNNVDLDGAKELARLVNSEKLSGETKVNLVKKKPGAKVDIATLVRKVLNHMRAHVNDRRVQDAGLEALMELSNGHDDNGALLKGNAAEIVVEAMSSQPDSYAVQWKGCAVVQYMATRLALSAELGKYGVVAELKRVYDDYESDREVRQQAVWALGAISNVPDNVLRMQEKKVYACVSDLLAKIEDKSILPEDKVALPISLRAVWSDEQLGNFMLAAVEQQAAEEKAKIAEANKYSSYKSAFPRSKRGKYSRVSDEFTKGVPGLVD</sequence>
<dbReference type="Gene3D" id="1.25.10.10">
    <property type="entry name" value="Leucine-rich Repeat Variant"/>
    <property type="match status" value="1"/>
</dbReference>
<gene>
    <name evidence="1" type="ORF">SO694_00053131</name>
</gene>
<accession>A0ABR1FXU1</accession>
<dbReference type="InterPro" id="IPR011989">
    <property type="entry name" value="ARM-like"/>
</dbReference>
<dbReference type="SUPFAM" id="SSF48371">
    <property type="entry name" value="ARM repeat"/>
    <property type="match status" value="1"/>
</dbReference>
<proteinExistence type="predicted"/>